<evidence type="ECO:0000313" key="1">
    <source>
        <dbReference type="EMBL" id="SDP96625.1"/>
    </source>
</evidence>
<dbReference type="EMBL" id="FNJR01000021">
    <property type="protein sequence ID" value="SDP96625.1"/>
    <property type="molecule type" value="Genomic_DNA"/>
</dbReference>
<proteinExistence type="predicted"/>
<protein>
    <submittedName>
        <fullName evidence="1">Uncharacterized protein</fullName>
    </submittedName>
</protein>
<gene>
    <name evidence="1" type="ORF">SAMN04487905_1218</name>
</gene>
<keyword evidence="2" id="KW-1185">Reference proteome</keyword>
<sequence length="90" mass="9925">MATVPVGRGTTSTFRITMNTPAVNRLHLIGKLMDDLHGQLNQVYSLEEEFAEKRQFNETVDMVGKAQSSITRVRDAIGKKGGQSVAKGYK</sequence>
<reference evidence="2" key="1">
    <citation type="submission" date="2016-10" db="EMBL/GenBank/DDBJ databases">
        <authorList>
            <person name="Varghese N."/>
            <person name="Submissions S."/>
        </authorList>
    </citation>
    <scope>NUCLEOTIDE SEQUENCE [LARGE SCALE GENOMIC DNA]</scope>
    <source>
        <strain evidence="2">DSM 46732</strain>
    </source>
</reference>
<dbReference type="Proteomes" id="UP000199497">
    <property type="component" value="Unassembled WGS sequence"/>
</dbReference>
<name>A0A1H0X1K4_9ACTN</name>
<dbReference type="STRING" id="405564.SAMN04487905_1218"/>
<dbReference type="RefSeq" id="WP_211481557.1">
    <property type="nucleotide sequence ID" value="NZ_FNJR01000021.1"/>
</dbReference>
<organism evidence="1 2">
    <name type="scientific">Actinopolyspora xinjiangensis</name>
    <dbReference type="NCBI Taxonomy" id="405564"/>
    <lineage>
        <taxon>Bacteria</taxon>
        <taxon>Bacillati</taxon>
        <taxon>Actinomycetota</taxon>
        <taxon>Actinomycetes</taxon>
        <taxon>Actinopolysporales</taxon>
        <taxon>Actinopolysporaceae</taxon>
        <taxon>Actinopolyspora</taxon>
    </lineage>
</organism>
<accession>A0A1H0X1K4</accession>
<evidence type="ECO:0000313" key="2">
    <source>
        <dbReference type="Proteomes" id="UP000199497"/>
    </source>
</evidence>
<dbReference type="AlphaFoldDB" id="A0A1H0X1K4"/>